<evidence type="ECO:0000313" key="1">
    <source>
        <dbReference type="EMBL" id="SJL04506.1"/>
    </source>
</evidence>
<organism evidence="1 2">
    <name type="scientific">Armillaria ostoyae</name>
    <name type="common">Armillaria root rot fungus</name>
    <dbReference type="NCBI Taxonomy" id="47428"/>
    <lineage>
        <taxon>Eukaryota</taxon>
        <taxon>Fungi</taxon>
        <taxon>Dikarya</taxon>
        <taxon>Basidiomycota</taxon>
        <taxon>Agaricomycotina</taxon>
        <taxon>Agaricomycetes</taxon>
        <taxon>Agaricomycetidae</taxon>
        <taxon>Agaricales</taxon>
        <taxon>Marasmiineae</taxon>
        <taxon>Physalacriaceae</taxon>
        <taxon>Armillaria</taxon>
    </lineage>
</organism>
<reference evidence="2" key="1">
    <citation type="journal article" date="2017" name="Nat. Ecol. Evol.">
        <title>Genome expansion and lineage-specific genetic innovations in the forest pathogenic fungi Armillaria.</title>
        <authorList>
            <person name="Sipos G."/>
            <person name="Prasanna A.N."/>
            <person name="Walter M.C."/>
            <person name="O'Connor E."/>
            <person name="Balint B."/>
            <person name="Krizsan K."/>
            <person name="Kiss B."/>
            <person name="Hess J."/>
            <person name="Varga T."/>
            <person name="Slot J."/>
            <person name="Riley R."/>
            <person name="Boka B."/>
            <person name="Rigling D."/>
            <person name="Barry K."/>
            <person name="Lee J."/>
            <person name="Mihaltcheva S."/>
            <person name="LaButti K."/>
            <person name="Lipzen A."/>
            <person name="Waldron R."/>
            <person name="Moloney N.M."/>
            <person name="Sperisen C."/>
            <person name="Kredics L."/>
            <person name="Vagvoelgyi C."/>
            <person name="Patrignani A."/>
            <person name="Fitzpatrick D."/>
            <person name="Nagy I."/>
            <person name="Doyle S."/>
            <person name="Anderson J.B."/>
            <person name="Grigoriev I.V."/>
            <person name="Gueldener U."/>
            <person name="Muensterkoetter M."/>
            <person name="Nagy L.G."/>
        </authorList>
    </citation>
    <scope>NUCLEOTIDE SEQUENCE [LARGE SCALE GENOMIC DNA]</scope>
    <source>
        <strain evidence="2">C18/9</strain>
    </source>
</reference>
<name>A0A284R711_ARMOS</name>
<keyword evidence="2" id="KW-1185">Reference proteome</keyword>
<protein>
    <submittedName>
        <fullName evidence="1">Uncharacterized protein</fullName>
    </submittedName>
</protein>
<proteinExistence type="predicted"/>
<dbReference type="EMBL" id="FUEG01000005">
    <property type="protein sequence ID" value="SJL04506.1"/>
    <property type="molecule type" value="Genomic_DNA"/>
</dbReference>
<dbReference type="AlphaFoldDB" id="A0A284R711"/>
<sequence>MSPHDALQVFLFQGHRESAFAYSFPRQALAQCQLKCSKIRTESSGLRPVIERLEESERSEFGIDYLREEMRREGVSGMGDAT</sequence>
<dbReference type="Proteomes" id="UP000219338">
    <property type="component" value="Unassembled WGS sequence"/>
</dbReference>
<accession>A0A284R711</accession>
<evidence type="ECO:0000313" key="2">
    <source>
        <dbReference type="Proteomes" id="UP000219338"/>
    </source>
</evidence>
<gene>
    <name evidence="1" type="ORF">ARMOST_07873</name>
</gene>